<dbReference type="RefSeq" id="WP_184424483.1">
    <property type="nucleotide sequence ID" value="NZ_AP027362.1"/>
</dbReference>
<keyword evidence="1" id="KW-0902">Two-component regulatory system</keyword>
<organism evidence="4 5">
    <name type="scientific">Thalassotalea piscium</name>
    <dbReference type="NCBI Taxonomy" id="1230533"/>
    <lineage>
        <taxon>Bacteria</taxon>
        <taxon>Pseudomonadati</taxon>
        <taxon>Pseudomonadota</taxon>
        <taxon>Gammaproteobacteria</taxon>
        <taxon>Alteromonadales</taxon>
        <taxon>Colwelliaceae</taxon>
        <taxon>Thalassotalea</taxon>
    </lineage>
</organism>
<dbReference type="Pfam" id="PF01627">
    <property type="entry name" value="Hpt"/>
    <property type="match status" value="1"/>
</dbReference>
<dbReference type="GO" id="GO:0000160">
    <property type="term" value="P:phosphorelay signal transduction system"/>
    <property type="evidence" value="ECO:0007669"/>
    <property type="project" value="UniProtKB-KW"/>
</dbReference>
<evidence type="ECO:0000256" key="2">
    <source>
        <dbReference type="PROSITE-ProRule" id="PRU00110"/>
    </source>
</evidence>
<dbReference type="SUPFAM" id="SSF47226">
    <property type="entry name" value="Histidine-containing phosphotransfer domain, HPT domain"/>
    <property type="match status" value="1"/>
</dbReference>
<dbReference type="InterPro" id="IPR036641">
    <property type="entry name" value="HPT_dom_sf"/>
</dbReference>
<evidence type="ECO:0000259" key="3">
    <source>
        <dbReference type="PROSITE" id="PS50894"/>
    </source>
</evidence>
<dbReference type="InterPro" id="IPR008207">
    <property type="entry name" value="Sig_transdc_His_kin_Hpt_dom"/>
</dbReference>
<comment type="caution">
    <text evidence="4">The sequence shown here is derived from an EMBL/GenBank/DDBJ whole genome shotgun (WGS) entry which is preliminary data.</text>
</comment>
<sequence length="115" mass="13143">MDSNEHLDITLLESYLDSLTVDIVQKMLEMYIQQSSIYLEEIASSITNQSQSDWQNSCHKMKGASASIGFLLVHKQLVTLEKSEEQWSVKNGLIAQLITLNEQAIKAFQKWLDTH</sequence>
<feature type="domain" description="HPt" evidence="3">
    <location>
        <begin position="20"/>
        <end position="115"/>
    </location>
</feature>
<feature type="modified residue" description="Phosphohistidine" evidence="2">
    <location>
        <position position="59"/>
    </location>
</feature>
<reference evidence="4 5" key="1">
    <citation type="submission" date="2020-08" db="EMBL/GenBank/DDBJ databases">
        <title>Genomic Encyclopedia of Type Strains, Phase IV (KMG-IV): sequencing the most valuable type-strain genomes for metagenomic binning, comparative biology and taxonomic classification.</title>
        <authorList>
            <person name="Goeker M."/>
        </authorList>
    </citation>
    <scope>NUCLEOTIDE SEQUENCE [LARGE SCALE GENOMIC DNA]</scope>
    <source>
        <strain evidence="4 5">DSM 26287</strain>
    </source>
</reference>
<dbReference type="Proteomes" id="UP000537141">
    <property type="component" value="Unassembled WGS sequence"/>
</dbReference>
<dbReference type="EMBL" id="JACHHU010000018">
    <property type="protein sequence ID" value="MBB6543703.1"/>
    <property type="molecule type" value="Genomic_DNA"/>
</dbReference>
<keyword evidence="5" id="KW-1185">Reference proteome</keyword>
<name>A0A7X0TU11_9GAMM</name>
<evidence type="ECO:0000256" key="1">
    <source>
        <dbReference type="ARBA" id="ARBA00023012"/>
    </source>
</evidence>
<evidence type="ECO:0000313" key="4">
    <source>
        <dbReference type="EMBL" id="MBB6543703.1"/>
    </source>
</evidence>
<keyword evidence="2" id="KW-0597">Phosphoprotein</keyword>
<dbReference type="Gene3D" id="1.20.120.160">
    <property type="entry name" value="HPT domain"/>
    <property type="match status" value="1"/>
</dbReference>
<proteinExistence type="predicted"/>
<dbReference type="AlphaFoldDB" id="A0A7X0TU11"/>
<dbReference type="PROSITE" id="PS50894">
    <property type="entry name" value="HPT"/>
    <property type="match status" value="1"/>
</dbReference>
<gene>
    <name evidence="4" type="ORF">HNQ55_002224</name>
</gene>
<dbReference type="GO" id="GO:0004672">
    <property type="term" value="F:protein kinase activity"/>
    <property type="evidence" value="ECO:0007669"/>
    <property type="project" value="UniProtKB-ARBA"/>
</dbReference>
<accession>A0A7X0TU11</accession>
<protein>
    <submittedName>
        <fullName evidence="4">HPt (Histidine-containing phosphotransfer) domain-containing protein</fullName>
    </submittedName>
</protein>
<evidence type="ECO:0000313" key="5">
    <source>
        <dbReference type="Proteomes" id="UP000537141"/>
    </source>
</evidence>